<dbReference type="EC" id="1.11.1.7" evidence="2"/>
<dbReference type="Pfam" id="PF01549">
    <property type="entry name" value="ShK"/>
    <property type="match status" value="2"/>
</dbReference>
<reference evidence="13 14" key="2">
    <citation type="submission" date="2018-11" db="EMBL/GenBank/DDBJ databases">
        <authorList>
            <consortium name="Pathogen Informatics"/>
        </authorList>
    </citation>
    <scope>NUCLEOTIDE SEQUENCE [LARGE SCALE GENOMIC DNA]</scope>
</reference>
<dbReference type="GO" id="GO:0005615">
    <property type="term" value="C:extracellular space"/>
    <property type="evidence" value="ECO:0007669"/>
    <property type="project" value="TreeGrafter"/>
</dbReference>
<reference evidence="15" key="1">
    <citation type="submission" date="2016-04" db="UniProtKB">
        <authorList>
            <consortium name="WormBaseParasite"/>
        </authorList>
    </citation>
    <scope>IDENTIFICATION</scope>
</reference>
<organism evidence="15">
    <name type="scientific">Nippostrongylus brasiliensis</name>
    <name type="common">Rat hookworm</name>
    <dbReference type="NCBI Taxonomy" id="27835"/>
    <lineage>
        <taxon>Eukaryota</taxon>
        <taxon>Metazoa</taxon>
        <taxon>Ecdysozoa</taxon>
        <taxon>Nematoda</taxon>
        <taxon>Chromadorea</taxon>
        <taxon>Rhabditida</taxon>
        <taxon>Rhabditina</taxon>
        <taxon>Rhabditomorpha</taxon>
        <taxon>Strongyloidea</taxon>
        <taxon>Heligmosomidae</taxon>
        <taxon>Nippostrongylus</taxon>
    </lineage>
</organism>
<dbReference type="AlphaFoldDB" id="A0A158R1A0"/>
<evidence type="ECO:0000256" key="9">
    <source>
        <dbReference type="PIRSR" id="PIRSR619791-2"/>
    </source>
</evidence>
<dbReference type="Gene3D" id="3.40.33.10">
    <property type="entry name" value="CAP"/>
    <property type="match status" value="2"/>
</dbReference>
<evidence type="ECO:0000256" key="10">
    <source>
        <dbReference type="PROSITE-ProRule" id="PRU01005"/>
    </source>
</evidence>
<dbReference type="PRINTS" id="PR00457">
    <property type="entry name" value="ANPEROXIDASE"/>
</dbReference>
<evidence type="ECO:0000313" key="13">
    <source>
        <dbReference type="EMBL" id="VDL76962.1"/>
    </source>
</evidence>
<evidence type="ECO:0000256" key="11">
    <source>
        <dbReference type="SAM" id="MobiDB-lite"/>
    </source>
</evidence>
<evidence type="ECO:0000256" key="2">
    <source>
        <dbReference type="ARBA" id="ARBA00012313"/>
    </source>
</evidence>
<feature type="domain" description="ShKT" evidence="12">
    <location>
        <begin position="102"/>
        <end position="136"/>
    </location>
</feature>
<dbReference type="SMART" id="SM00254">
    <property type="entry name" value="ShKT"/>
    <property type="match status" value="2"/>
</dbReference>
<dbReference type="InterPro" id="IPR010255">
    <property type="entry name" value="Haem_peroxidase_sf"/>
</dbReference>
<feature type="region of interest" description="Disordered" evidence="11">
    <location>
        <begin position="962"/>
        <end position="982"/>
    </location>
</feature>
<dbReference type="Gene3D" id="1.10.640.10">
    <property type="entry name" value="Haem peroxidase domain superfamily, animal type"/>
    <property type="match status" value="1"/>
</dbReference>
<dbReference type="InterPro" id="IPR037120">
    <property type="entry name" value="Haem_peroxidase_sf_animal"/>
</dbReference>
<keyword evidence="9" id="KW-0408">Iron</keyword>
<dbReference type="PROSITE" id="PS50292">
    <property type="entry name" value="PEROXIDASE_3"/>
    <property type="match status" value="1"/>
</dbReference>
<evidence type="ECO:0000313" key="14">
    <source>
        <dbReference type="Proteomes" id="UP000271162"/>
    </source>
</evidence>
<proteinExistence type="predicted"/>
<evidence type="ECO:0000256" key="3">
    <source>
        <dbReference type="ARBA" id="ARBA00022559"/>
    </source>
</evidence>
<feature type="compositionally biased region" description="Basic and acidic residues" evidence="11">
    <location>
        <begin position="53"/>
        <end position="88"/>
    </location>
</feature>
<dbReference type="OMA" id="QNSQCAN"/>
<protein>
    <recommendedName>
        <fullName evidence="2">peroxidase</fullName>
        <ecNumber evidence="2">1.11.1.7</ecNumber>
    </recommendedName>
</protein>
<evidence type="ECO:0000256" key="7">
    <source>
        <dbReference type="ARBA" id="ARBA00023002"/>
    </source>
</evidence>
<accession>A0A158R1A0</accession>
<feature type="region of interest" description="Disordered" evidence="11">
    <location>
        <begin position="1"/>
        <end position="98"/>
    </location>
</feature>
<keyword evidence="6" id="KW-0732">Signal</keyword>
<dbReference type="FunFam" id="1.10.640.10:FF:000007">
    <property type="entry name" value="Peroxidase mlt-7"/>
    <property type="match status" value="1"/>
</dbReference>
<dbReference type="InterPro" id="IPR003582">
    <property type="entry name" value="ShKT_dom"/>
</dbReference>
<comment type="catalytic activity">
    <reaction evidence="1">
        <text>2 a phenolic donor + H2O2 = 2 a phenolic radical donor + 2 H2O</text>
        <dbReference type="Rhea" id="RHEA:56136"/>
        <dbReference type="ChEBI" id="CHEBI:15377"/>
        <dbReference type="ChEBI" id="CHEBI:16240"/>
        <dbReference type="ChEBI" id="CHEBI:139520"/>
        <dbReference type="ChEBI" id="CHEBI:139521"/>
        <dbReference type="EC" id="1.11.1.7"/>
    </reaction>
</comment>
<evidence type="ECO:0000256" key="6">
    <source>
        <dbReference type="ARBA" id="ARBA00022729"/>
    </source>
</evidence>
<evidence type="ECO:0000256" key="1">
    <source>
        <dbReference type="ARBA" id="ARBA00000189"/>
    </source>
</evidence>
<keyword evidence="14" id="KW-1185">Reference proteome</keyword>
<dbReference type="Proteomes" id="UP000271162">
    <property type="component" value="Unassembled WGS sequence"/>
</dbReference>
<sequence length="1033" mass="115320">MNISLGHLVWADDETNDVGSNSAEGAPGTELGLAPGIEERGPPSEDPIEPDVAMDKKEKKNSDDTAAEVLEKPEPPKSSEKSKEKAESSEEESSSSRERRKCSDRHDLCKFWTSIGECQTNKDWMEDHCSVSCGVCNGTMACIDRHRLCNFWSAIKECETNAVWMLANCALSCKACKGKTIGPGGGSRKDGGFREADCTFVTTHEDTSHRKTLSINDIRNSNANFNCAPTQLAPNCNKNLCYHLRFRTFDGTCNNLNRPLLGSAFSALMRLKTPMYDNGLNAPTSSFSRTRPSSRDASRLLLSSPSQIPHHSNALLMQWGQFIAHDISKTTMLNNQECAACTSNKGRCFSVFLSRADPTFGRFMCLPVARSTPVCGTGQSNFREQFNENTAFIDGSMIYGSSDRDQFLFRQGAFLKTKLVKNRVFPPIDTNMNVVAGDDRANIFVGLAALHTLFLREHNKIASTLQRVNGHWDQERVFHETRKIVGAILQRITYYEYLPRVLGEQFEKRIGDYTGYDDKNTDPSVANEFTSCAFRFGHGMIQEFYPFLNENFQSVGGIPFNEGMFKSIHILNNGIDPLIRGLITLPAKMPQRLTPAVTERIFGNSDLGSINIQRGRDHGVPAFTRWRKFCNLPEIKDFDDLKATITNQVVIDNLRVIYKHVDAIDMYVGSLLEDPVKDSLVGPTLACVIGEQFRRTRNGDRFYFENSKVFTPKQLGQIRKMTIARVLCDAGEHFSFVPKRAFDVFKILLLVSGVVAGHDYNCNKDLIMNDDLRFNMLNYHNDIRTNIAWGAQDWPTGQGSAKNMYRMGWDCKLEEEAHQSLQQCSGNEYTASPNNFAILDVISKPRNNWQATNFALHRALNSWYKPSIGFDQGNTLVDEKLGAFGNMINYKATRLGCSYKVCADNVHVRCIYNNAANKVGDILYEEGWACYSDGDCTTFENSKCSNGLCEAPENPVLRTTTTTTANPTAGGAGEQNSQCANNPEMTDEARRMLIDKHNQLRVQTAKGLAEDPKSAIGFAPKGSAMKKLVCSEH</sequence>
<dbReference type="PANTHER" id="PTHR11475">
    <property type="entry name" value="OXIDASE/PEROXIDASE"/>
    <property type="match status" value="1"/>
</dbReference>
<keyword evidence="7" id="KW-0560">Oxidoreductase</keyword>
<evidence type="ECO:0000256" key="4">
    <source>
        <dbReference type="ARBA" id="ARBA00022617"/>
    </source>
</evidence>
<dbReference type="GO" id="GO:0140825">
    <property type="term" value="F:lactoperoxidase activity"/>
    <property type="evidence" value="ECO:0007669"/>
    <property type="project" value="UniProtKB-EC"/>
</dbReference>
<dbReference type="InterPro" id="IPR019791">
    <property type="entry name" value="Haem_peroxidase_animal"/>
</dbReference>
<feature type="domain" description="ShKT" evidence="12">
    <location>
        <begin position="142"/>
        <end position="176"/>
    </location>
</feature>
<dbReference type="Pfam" id="PF03098">
    <property type="entry name" value="An_peroxidase"/>
    <property type="match status" value="1"/>
</dbReference>
<dbReference type="STRING" id="27835.A0A158R1A0"/>
<dbReference type="GO" id="GO:0006979">
    <property type="term" value="P:response to oxidative stress"/>
    <property type="evidence" value="ECO:0007669"/>
    <property type="project" value="InterPro"/>
</dbReference>
<keyword evidence="3" id="KW-0575">Peroxidase</keyword>
<dbReference type="InterPro" id="IPR035940">
    <property type="entry name" value="CAP_sf"/>
</dbReference>
<dbReference type="PROSITE" id="PS51670">
    <property type="entry name" value="SHKT"/>
    <property type="match status" value="2"/>
</dbReference>
<dbReference type="InterPro" id="IPR014044">
    <property type="entry name" value="CAP_dom"/>
</dbReference>
<dbReference type="Pfam" id="PF00188">
    <property type="entry name" value="CAP"/>
    <property type="match status" value="1"/>
</dbReference>
<dbReference type="SUPFAM" id="SSF55797">
    <property type="entry name" value="PR-1-like"/>
    <property type="match status" value="1"/>
</dbReference>
<dbReference type="PANTHER" id="PTHR11475:SF51">
    <property type="entry name" value="SHKT DOMAIN-CONTAINING PROTEIN"/>
    <property type="match status" value="1"/>
</dbReference>
<dbReference type="SUPFAM" id="SSF48113">
    <property type="entry name" value="Heme-dependent peroxidases"/>
    <property type="match status" value="1"/>
</dbReference>
<dbReference type="WBParaSite" id="NBR_0001337201-mRNA-1">
    <property type="protein sequence ID" value="NBR_0001337201-mRNA-1"/>
    <property type="gene ID" value="NBR_0001337201"/>
</dbReference>
<keyword evidence="8 10" id="KW-1015">Disulfide bond</keyword>
<evidence type="ECO:0000256" key="8">
    <source>
        <dbReference type="ARBA" id="ARBA00023157"/>
    </source>
</evidence>
<dbReference type="CDD" id="cd05380">
    <property type="entry name" value="CAP_euk"/>
    <property type="match status" value="1"/>
</dbReference>
<name>A0A158R1A0_NIPBR</name>
<feature type="disulfide bond" evidence="10">
    <location>
        <begin position="102"/>
        <end position="136"/>
    </location>
</feature>
<feature type="disulfide bond" evidence="10">
    <location>
        <begin position="142"/>
        <end position="176"/>
    </location>
</feature>
<dbReference type="GO" id="GO:0046872">
    <property type="term" value="F:metal ion binding"/>
    <property type="evidence" value="ECO:0007669"/>
    <property type="project" value="UniProtKB-KW"/>
</dbReference>
<dbReference type="EMBL" id="UYSL01021020">
    <property type="protein sequence ID" value="VDL76962.1"/>
    <property type="molecule type" value="Genomic_DNA"/>
</dbReference>
<evidence type="ECO:0000256" key="5">
    <source>
        <dbReference type="ARBA" id="ARBA00022723"/>
    </source>
</evidence>
<evidence type="ECO:0000313" key="15">
    <source>
        <dbReference type="WBParaSite" id="NBR_0001337201-mRNA-1"/>
    </source>
</evidence>
<gene>
    <name evidence="13" type="ORF">NBR_LOCUS13373</name>
</gene>
<evidence type="ECO:0000259" key="12">
    <source>
        <dbReference type="PROSITE" id="PS51670"/>
    </source>
</evidence>
<dbReference type="SMART" id="SM00198">
    <property type="entry name" value="SCP"/>
    <property type="match status" value="1"/>
</dbReference>
<dbReference type="GO" id="GO:0020037">
    <property type="term" value="F:heme binding"/>
    <property type="evidence" value="ECO:0007669"/>
    <property type="project" value="InterPro"/>
</dbReference>
<comment type="caution">
    <text evidence="10">Lacks conserved residue(s) required for the propagation of feature annotation.</text>
</comment>
<keyword evidence="4 9" id="KW-0349">Heme</keyword>
<keyword evidence="5 9" id="KW-0479">Metal-binding</keyword>
<dbReference type="CDD" id="cd09823">
    <property type="entry name" value="peroxinectin_like"/>
    <property type="match status" value="1"/>
</dbReference>
<feature type="binding site" description="axial binding residue" evidence="9">
    <location>
        <position position="538"/>
    </location>
    <ligand>
        <name>heme b</name>
        <dbReference type="ChEBI" id="CHEBI:60344"/>
    </ligand>
    <ligandPart>
        <name>Fe</name>
        <dbReference type="ChEBI" id="CHEBI:18248"/>
    </ligandPart>
</feature>